<feature type="region of interest" description="Disordered" evidence="5">
    <location>
        <begin position="217"/>
        <end position="238"/>
    </location>
</feature>
<dbReference type="PROSITE" id="PS50966">
    <property type="entry name" value="ZF_SWIM"/>
    <property type="match status" value="1"/>
</dbReference>
<evidence type="ECO:0000256" key="1">
    <source>
        <dbReference type="ARBA" id="ARBA00022723"/>
    </source>
</evidence>
<accession>A0A397YZZ0</accession>
<feature type="compositionally biased region" description="Polar residues" evidence="5">
    <location>
        <begin position="222"/>
        <end position="232"/>
    </location>
</feature>
<evidence type="ECO:0000256" key="3">
    <source>
        <dbReference type="ARBA" id="ARBA00022833"/>
    </source>
</evidence>
<evidence type="ECO:0000256" key="4">
    <source>
        <dbReference type="PROSITE-ProRule" id="PRU00047"/>
    </source>
</evidence>
<feature type="compositionally biased region" description="Polar residues" evidence="5">
    <location>
        <begin position="152"/>
        <end position="165"/>
    </location>
</feature>
<feature type="domain" description="SWIM-type" evidence="7">
    <location>
        <begin position="723"/>
        <end position="755"/>
    </location>
</feature>
<dbReference type="GO" id="GO:0008270">
    <property type="term" value="F:zinc ion binding"/>
    <property type="evidence" value="ECO:0007669"/>
    <property type="project" value="UniProtKB-KW"/>
</dbReference>
<dbReference type="SMART" id="SM00575">
    <property type="entry name" value="ZnF_PMZ"/>
    <property type="match status" value="1"/>
</dbReference>
<reference evidence="8 9" key="1">
    <citation type="submission" date="2018-06" db="EMBL/GenBank/DDBJ databases">
        <title>WGS assembly of Brassica rapa FPsc.</title>
        <authorList>
            <person name="Bowman J."/>
            <person name="Kohchi T."/>
            <person name="Yamato K."/>
            <person name="Jenkins J."/>
            <person name="Shu S."/>
            <person name="Ishizaki K."/>
            <person name="Yamaoka S."/>
            <person name="Nishihama R."/>
            <person name="Nakamura Y."/>
            <person name="Berger F."/>
            <person name="Adam C."/>
            <person name="Aki S."/>
            <person name="Althoff F."/>
            <person name="Araki T."/>
            <person name="Arteaga-Vazquez M."/>
            <person name="Balasubrmanian S."/>
            <person name="Bauer D."/>
            <person name="Boehm C."/>
            <person name="Briginshaw L."/>
            <person name="Caballero-Perez J."/>
            <person name="Catarino B."/>
            <person name="Chen F."/>
            <person name="Chiyoda S."/>
            <person name="Chovatia M."/>
            <person name="Davies K."/>
            <person name="Delmans M."/>
            <person name="Demura T."/>
            <person name="Dierschke T."/>
            <person name="Dolan L."/>
            <person name="Dorantes-Acosta A."/>
            <person name="Eklund D."/>
            <person name="Florent S."/>
            <person name="Flores-Sandoval E."/>
            <person name="Fujiyama A."/>
            <person name="Fukuzawa H."/>
            <person name="Galik B."/>
            <person name="Grimanelli D."/>
            <person name="Grimwood J."/>
            <person name="Grossniklaus U."/>
            <person name="Hamada T."/>
            <person name="Haseloff J."/>
            <person name="Hetherington A."/>
            <person name="Higo A."/>
            <person name="Hirakawa Y."/>
            <person name="Hundley H."/>
            <person name="Ikeda Y."/>
            <person name="Inoue K."/>
            <person name="Inoue S."/>
            <person name="Ishida S."/>
            <person name="Jia Q."/>
            <person name="Kakita M."/>
            <person name="Kanazawa T."/>
            <person name="Kawai Y."/>
            <person name="Kawashima T."/>
            <person name="Kennedy M."/>
            <person name="Kinose K."/>
            <person name="Kinoshita T."/>
            <person name="Kohara Y."/>
            <person name="Koide E."/>
            <person name="Komatsu K."/>
            <person name="Kopischke S."/>
            <person name="Kubo M."/>
            <person name="Kyozuka J."/>
            <person name="Lagercrantz U."/>
            <person name="Lin S."/>
            <person name="Lindquist E."/>
            <person name="Lipzen A."/>
            <person name="Lu C."/>
            <person name="Luna E."/>
            <person name="Martienssen R."/>
            <person name="Minamino N."/>
            <person name="Mizutani M."/>
            <person name="Mizutani M."/>
            <person name="Mochizuki N."/>
            <person name="Monte I."/>
            <person name="Mosher R."/>
            <person name="Nagasaki H."/>
            <person name="Nakagami H."/>
            <person name="Naramoto S."/>
            <person name="Nishitani K."/>
            <person name="Ohtani M."/>
            <person name="Okamoto T."/>
            <person name="Okumura M."/>
            <person name="Phillips J."/>
            <person name="Pollak B."/>
            <person name="Reinders A."/>
            <person name="Roevekamp M."/>
            <person name="Sano R."/>
            <person name="Sawa S."/>
            <person name="Schmid M."/>
            <person name="Shirakawa M."/>
            <person name="Solano R."/>
            <person name="Spunde A."/>
            <person name="Suetsugu N."/>
            <person name="Sugano S."/>
            <person name="Sugiyama A."/>
            <person name="Sun R."/>
            <person name="Suzuki Y."/>
            <person name="Takenaka M."/>
            <person name="Takezawa D."/>
            <person name="Tomogane H."/>
            <person name="Tsuzuki M."/>
            <person name="Ueda T."/>
            <person name="Umeda M."/>
            <person name="Ward J."/>
            <person name="Watanabe Y."/>
            <person name="Yazaki K."/>
            <person name="Yokoyama R."/>
            <person name="Yoshitake Y."/>
            <person name="Yotsui I."/>
            <person name="Zachgo S."/>
            <person name="Schmutz J."/>
        </authorList>
    </citation>
    <scope>NUCLEOTIDE SEQUENCE [LARGE SCALE GENOMIC DNA]</scope>
    <source>
        <strain evidence="9">cv. B-3</strain>
    </source>
</reference>
<dbReference type="Proteomes" id="UP000264353">
    <property type="component" value="Chromosome A6"/>
</dbReference>
<dbReference type="PANTHER" id="PTHR31973">
    <property type="entry name" value="POLYPROTEIN, PUTATIVE-RELATED"/>
    <property type="match status" value="1"/>
</dbReference>
<evidence type="ECO:0000259" key="6">
    <source>
        <dbReference type="PROSITE" id="PS50158"/>
    </source>
</evidence>
<evidence type="ECO:0000313" key="8">
    <source>
        <dbReference type="EMBL" id="RID59022.1"/>
    </source>
</evidence>
<dbReference type="Pfam" id="PF10551">
    <property type="entry name" value="MULE"/>
    <property type="match status" value="1"/>
</dbReference>
<feature type="domain" description="CCHC-type" evidence="6">
    <location>
        <begin position="831"/>
        <end position="848"/>
    </location>
</feature>
<sequence>MTSQDRVLLIIGSWVRDQYKRWIFEPDISNQLEHYIRLRTGMTLRELLTAVRERLQVTTKGVTLKLSYQYPEWVSFDDPELGLPVYITDDIEVWGFIEMRRAIEKVNLFVSLVCPTEGLQVARETAHMNLTMAARVNPTMDESWHDFAISETPLTLPQTEPNANRPTDKGKNKVPSELSSDTDSDDDMVVPVLRTSVDIGEGANMPVRRRLIFGIPKPIEEPNNSSTSSQEGEQMPPDDGINCGRFDQALHDMLNDPENPALLGRDAPPVFNARLVSGVDSALSDVHYEGDEIFVGRVFKSKADYKIKLAIHAINRKFHFKTTRSNTSLLVIQCVGQSCPWRVYAMLLDGTGNFQVRQACLTHTCIVNERRNFHKLATTQVIGEILQSRFVGIKKGPSTAVIRKILLDEFHVNVSYWKAWRARELAMEQAMGTMAGTYSLIPAYLGLLQCSNEGTLCFMEQNDEPEGGTRFIYCFVAYGASVAGYAFMRKVVVVDGTSMKGKYGGCLLSAATHDGNFQIFPLAFAVVHSENDNAWEWFFPEAEHIYMLAFTPAFVYKEAHHAACVVHLLRNIQILYKTPRLGNLMAAAARAFTVTEFNRLFLQIQTINPACDAYLVDIGFTHWTRAHFKGQRYNIMDSNIAESWNDAIKEAREYPLIMMLEYICTTVMGWLALRRAKANNEKGTLTPNVRKLVEENYDLSTALAVRDISELEFQVHDPRGECFTVNLAVGSCSCREYDEIGIPYLHALAAASKVGFPSDAMVAPAYRVPTWRQGFAGKNYPVPSVSGSQVGSSTTAELLPPAVRRPSECPRKVRIKSCGEFKKSGQLSSNRRCARCGQTGHNRTSCRNPI</sequence>
<proteinExistence type="predicted"/>
<dbReference type="InterPro" id="IPR004332">
    <property type="entry name" value="Transposase_MuDR"/>
</dbReference>
<dbReference type="InterPro" id="IPR001878">
    <property type="entry name" value="Znf_CCHC"/>
</dbReference>
<dbReference type="PROSITE" id="PS50158">
    <property type="entry name" value="ZF_CCHC"/>
    <property type="match status" value="1"/>
</dbReference>
<dbReference type="PANTHER" id="PTHR31973:SF187">
    <property type="entry name" value="MUTATOR TRANSPOSASE MUDRA PROTEIN"/>
    <property type="match status" value="1"/>
</dbReference>
<protein>
    <recommendedName>
        <fullName evidence="10">CCHC-type domain-containing protein</fullName>
    </recommendedName>
</protein>
<evidence type="ECO:0008006" key="10">
    <source>
        <dbReference type="Google" id="ProtNLM"/>
    </source>
</evidence>
<dbReference type="GO" id="GO:0003676">
    <property type="term" value="F:nucleic acid binding"/>
    <property type="evidence" value="ECO:0007669"/>
    <property type="project" value="InterPro"/>
</dbReference>
<organism evidence="8 9">
    <name type="scientific">Brassica campestris</name>
    <name type="common">Field mustard</name>
    <dbReference type="NCBI Taxonomy" id="3711"/>
    <lineage>
        <taxon>Eukaryota</taxon>
        <taxon>Viridiplantae</taxon>
        <taxon>Streptophyta</taxon>
        <taxon>Embryophyta</taxon>
        <taxon>Tracheophyta</taxon>
        <taxon>Spermatophyta</taxon>
        <taxon>Magnoliopsida</taxon>
        <taxon>eudicotyledons</taxon>
        <taxon>Gunneridae</taxon>
        <taxon>Pentapetalae</taxon>
        <taxon>rosids</taxon>
        <taxon>malvids</taxon>
        <taxon>Brassicales</taxon>
        <taxon>Brassicaceae</taxon>
        <taxon>Brassiceae</taxon>
        <taxon>Brassica</taxon>
    </lineage>
</organism>
<evidence type="ECO:0000256" key="2">
    <source>
        <dbReference type="ARBA" id="ARBA00022771"/>
    </source>
</evidence>
<evidence type="ECO:0000259" key="7">
    <source>
        <dbReference type="PROSITE" id="PS50966"/>
    </source>
</evidence>
<evidence type="ECO:0000313" key="9">
    <source>
        <dbReference type="Proteomes" id="UP000264353"/>
    </source>
</evidence>
<dbReference type="InterPro" id="IPR007527">
    <property type="entry name" value="Znf_SWIM"/>
</dbReference>
<dbReference type="InterPro" id="IPR006564">
    <property type="entry name" value="Znf_PMZ"/>
</dbReference>
<gene>
    <name evidence="8" type="ORF">BRARA_F02276</name>
</gene>
<keyword evidence="2 4" id="KW-0863">Zinc-finger</keyword>
<name>A0A397YZZ0_BRACM</name>
<evidence type="ECO:0000256" key="5">
    <source>
        <dbReference type="SAM" id="MobiDB-lite"/>
    </source>
</evidence>
<dbReference type="Pfam" id="PF03108">
    <property type="entry name" value="DBD_Tnp_Mut"/>
    <property type="match status" value="1"/>
</dbReference>
<keyword evidence="1" id="KW-0479">Metal-binding</keyword>
<dbReference type="InterPro" id="IPR018289">
    <property type="entry name" value="MULE_transposase_dom"/>
</dbReference>
<dbReference type="EMBL" id="CM010633">
    <property type="protein sequence ID" value="RID59022.1"/>
    <property type="molecule type" value="Genomic_DNA"/>
</dbReference>
<feature type="region of interest" description="Disordered" evidence="5">
    <location>
        <begin position="151"/>
        <end position="187"/>
    </location>
</feature>
<dbReference type="AlphaFoldDB" id="A0A397YZZ0"/>
<keyword evidence="3" id="KW-0862">Zinc</keyword>